<dbReference type="EMBL" id="JBBEGL010000007">
    <property type="protein sequence ID" value="MEJ2889640.1"/>
    <property type="molecule type" value="Genomic_DNA"/>
</dbReference>
<dbReference type="CDD" id="cd00085">
    <property type="entry name" value="HNHc"/>
    <property type="match status" value="1"/>
</dbReference>
<evidence type="ECO:0000313" key="3">
    <source>
        <dbReference type="EMBL" id="MEJ2889640.1"/>
    </source>
</evidence>
<feature type="region of interest" description="Disordered" evidence="1">
    <location>
        <begin position="247"/>
        <end position="340"/>
    </location>
</feature>
<feature type="compositionally biased region" description="Low complexity" evidence="1">
    <location>
        <begin position="328"/>
        <end position="337"/>
    </location>
</feature>
<dbReference type="InterPro" id="IPR003615">
    <property type="entry name" value="HNH_nuc"/>
</dbReference>
<dbReference type="Proteomes" id="UP001370100">
    <property type="component" value="Unassembled WGS sequence"/>
</dbReference>
<proteinExistence type="predicted"/>
<dbReference type="RefSeq" id="WP_337717403.1">
    <property type="nucleotide sequence ID" value="NZ_JBBEGL010000007.1"/>
</dbReference>
<feature type="compositionally biased region" description="Low complexity" evidence="1">
    <location>
        <begin position="256"/>
        <end position="270"/>
    </location>
</feature>
<dbReference type="InterPro" id="IPR003870">
    <property type="entry name" value="DUF222"/>
</dbReference>
<evidence type="ECO:0000256" key="1">
    <source>
        <dbReference type="SAM" id="MobiDB-lite"/>
    </source>
</evidence>
<organism evidence="3 4">
    <name type="scientific">Actinomycetospora aeridis</name>
    <dbReference type="NCBI Taxonomy" id="3129231"/>
    <lineage>
        <taxon>Bacteria</taxon>
        <taxon>Bacillati</taxon>
        <taxon>Actinomycetota</taxon>
        <taxon>Actinomycetes</taxon>
        <taxon>Pseudonocardiales</taxon>
        <taxon>Pseudonocardiaceae</taxon>
        <taxon>Actinomycetospora</taxon>
    </lineage>
</organism>
<name>A0ABU8NB64_9PSEU</name>
<dbReference type="Gene3D" id="1.10.30.50">
    <property type="match status" value="1"/>
</dbReference>
<dbReference type="SMART" id="SM00507">
    <property type="entry name" value="HNHc"/>
    <property type="match status" value="1"/>
</dbReference>
<evidence type="ECO:0000259" key="2">
    <source>
        <dbReference type="SMART" id="SM00507"/>
    </source>
</evidence>
<protein>
    <submittedName>
        <fullName evidence="3">DUF222 domain-containing protein</fullName>
    </submittedName>
</protein>
<comment type="caution">
    <text evidence="3">The sequence shown here is derived from an EMBL/GenBank/DDBJ whole genome shotgun (WGS) entry which is preliminary data.</text>
</comment>
<evidence type="ECO:0000313" key="4">
    <source>
        <dbReference type="Proteomes" id="UP001370100"/>
    </source>
</evidence>
<keyword evidence="4" id="KW-1185">Reference proteome</keyword>
<reference evidence="3 4" key="1">
    <citation type="submission" date="2024-03" db="EMBL/GenBank/DDBJ databases">
        <title>Actinomycetospora sp. OC33-EN06, a novel actinomycete isolated from wild orchid (Aerides multiflora).</title>
        <authorList>
            <person name="Suriyachadkun C."/>
        </authorList>
    </citation>
    <scope>NUCLEOTIDE SEQUENCE [LARGE SCALE GENOMIC DNA]</scope>
    <source>
        <strain evidence="3 4">OC33-EN06</strain>
    </source>
</reference>
<gene>
    <name evidence="3" type="ORF">WCD41_24475</name>
</gene>
<dbReference type="Pfam" id="PF02720">
    <property type="entry name" value="DUF222"/>
    <property type="match status" value="2"/>
</dbReference>
<sequence>MSEQVGGVEREVLDRADAAVRAHRRGYYQRLEVVAELDESGVAGRAGYRTTYGLLADRDHLGQTEAKRLVAEAQDVCPRRSMAGEPLPARLPATGDALRAGLVDPGHVKIIRETMRKLAGLSGLAGVAAPSLPDLVVIEASLAQAARAMAPHMLDKLAKQIIDRCDPDGAAPPEGGASRDELLVVRRRDGSLVLKGAMHDPMDAEAFVNVIAVLSAPAGAEDQRPLGRRQMEALHELVRDARRPHGLATETEHGQADTTADTDTTDSTADAAEDREPAAADDSGESNTSDSGDSDSGESDSTGSSTQAEGDAVGADEPWALIPEPRRPTTTTTRGRTGWVGGPGRALLTVTIDHRWLCEALAENNGTAGGFGTLDSGFTVDAATVRRWACDAEIVPVVLGSKSEPLDVGRRQRTATDAIRRALHLRDGGCAFPGCDRSPRRCEAHHVREWYRHRGDTALENMVLLCRYHHQLLHHRHWTMEMIEGRPWFTPPWIVDTDQTPRPGGRPHVPL</sequence>
<accession>A0ABU8NB64</accession>
<feature type="domain" description="HNH nuclease" evidence="2">
    <location>
        <begin position="418"/>
        <end position="471"/>
    </location>
</feature>